<dbReference type="GO" id="GO:0008170">
    <property type="term" value="F:N-methyltransferase activity"/>
    <property type="evidence" value="ECO:0007669"/>
    <property type="project" value="InterPro"/>
</dbReference>
<feature type="region of interest" description="Disordered" evidence="5">
    <location>
        <begin position="1"/>
        <end position="46"/>
    </location>
</feature>
<comment type="similarity">
    <text evidence="1">Belongs to the N(4)/N(6)-methyltransferase family.</text>
</comment>
<dbReference type="InterPro" id="IPR002295">
    <property type="entry name" value="N4/N6-MTase_EcoPI_Mod-like"/>
</dbReference>
<dbReference type="Gene3D" id="3.40.960.10">
    <property type="entry name" value="VSR Endonuclease"/>
    <property type="match status" value="1"/>
</dbReference>
<dbReference type="InterPro" id="IPR002052">
    <property type="entry name" value="DNA_methylase_N6_adenine_CS"/>
</dbReference>
<dbReference type="NCBIfam" id="TIGR01443">
    <property type="entry name" value="intein_Cterm"/>
    <property type="match status" value="1"/>
</dbReference>
<dbReference type="Gene3D" id="2.170.16.10">
    <property type="entry name" value="Hedgehog/Intein (Hint) domain"/>
    <property type="match status" value="1"/>
</dbReference>
<dbReference type="PRINTS" id="PR00506">
    <property type="entry name" value="D21N6MTFRASE"/>
</dbReference>
<accession>A0AAD1Q085</accession>
<dbReference type="InterPro" id="IPR011335">
    <property type="entry name" value="Restrct_endonuc-II-like"/>
</dbReference>
<dbReference type="PROSITE" id="PS50818">
    <property type="entry name" value="INTEIN_C_TER"/>
    <property type="match status" value="1"/>
</dbReference>
<evidence type="ECO:0000313" key="9">
    <source>
        <dbReference type="Proteomes" id="UP001153761"/>
    </source>
</evidence>
<keyword evidence="3" id="KW-0808">Transferase</keyword>
<dbReference type="CDD" id="cd01038">
    <property type="entry name" value="Endonuclease_DUF559"/>
    <property type="match status" value="1"/>
</dbReference>
<evidence type="ECO:0000313" key="8">
    <source>
        <dbReference type="EMBL" id="CAD5931392.1"/>
    </source>
</evidence>
<gene>
    <name evidence="8" type="ORF">PANO66_01374</name>
</gene>
<name>A0AAD1Q085_PLAAG</name>
<evidence type="ECO:0000256" key="1">
    <source>
        <dbReference type="ARBA" id="ARBA00006594"/>
    </source>
</evidence>
<dbReference type="REBASE" id="641122">
    <property type="entry name" value="M.Pag66ORF1374P"/>
</dbReference>
<protein>
    <submittedName>
        <fullName evidence="8">Uncharacterized protein</fullName>
    </submittedName>
</protein>
<evidence type="ECO:0000256" key="4">
    <source>
        <dbReference type="ARBA" id="ARBA00022691"/>
    </source>
</evidence>
<dbReference type="PANTHER" id="PTHR38590:SF1">
    <property type="entry name" value="BLL0828 PROTEIN"/>
    <property type="match status" value="1"/>
</dbReference>
<dbReference type="InterPro" id="IPR029063">
    <property type="entry name" value="SAM-dependent_MTases_sf"/>
</dbReference>
<dbReference type="Proteomes" id="UP001153761">
    <property type="component" value="Chromosome"/>
</dbReference>
<proteinExistence type="inferred from homology"/>
<evidence type="ECO:0000256" key="2">
    <source>
        <dbReference type="ARBA" id="ARBA00022603"/>
    </source>
</evidence>
<dbReference type="InterPro" id="IPR030934">
    <property type="entry name" value="Intein_C"/>
</dbReference>
<dbReference type="InterPro" id="IPR036844">
    <property type="entry name" value="Hint_dom_sf"/>
</dbReference>
<evidence type="ECO:0000256" key="5">
    <source>
        <dbReference type="SAM" id="MobiDB-lite"/>
    </source>
</evidence>
<dbReference type="SUPFAM" id="SSF51294">
    <property type="entry name" value="Hedgehog/intein (Hint) domain"/>
    <property type="match status" value="2"/>
</dbReference>
<dbReference type="GO" id="GO:0003677">
    <property type="term" value="F:DNA binding"/>
    <property type="evidence" value="ECO:0007669"/>
    <property type="project" value="InterPro"/>
</dbReference>
<dbReference type="Gene3D" id="3.40.50.150">
    <property type="entry name" value="Vaccinia Virus protein VP39"/>
    <property type="match status" value="2"/>
</dbReference>
<dbReference type="Pfam" id="PF01555">
    <property type="entry name" value="N6_N4_Mtase"/>
    <property type="match status" value="1"/>
</dbReference>
<dbReference type="AlphaFoldDB" id="A0AAD1Q085"/>
<feature type="domain" description="DNA methylase N-4/N-6" evidence="6">
    <location>
        <begin position="149"/>
        <end position="262"/>
    </location>
</feature>
<reference evidence="8" key="1">
    <citation type="submission" date="2020-09" db="EMBL/GenBank/DDBJ databases">
        <authorList>
            <person name="Blom J."/>
        </authorList>
    </citation>
    <scope>NUCLEOTIDE SEQUENCE</scope>
    <source>
        <strain evidence="8">No.66</strain>
    </source>
</reference>
<dbReference type="EMBL" id="LR882963">
    <property type="protein sequence ID" value="CAD5931392.1"/>
    <property type="molecule type" value="Genomic_DNA"/>
</dbReference>
<dbReference type="Pfam" id="PF04480">
    <property type="entry name" value="DUF559"/>
    <property type="match status" value="1"/>
</dbReference>
<evidence type="ECO:0000256" key="3">
    <source>
        <dbReference type="ARBA" id="ARBA00022679"/>
    </source>
</evidence>
<dbReference type="InterPro" id="IPR002941">
    <property type="entry name" value="DNA_methylase_N4/N6"/>
</dbReference>
<sequence length="869" mass="98493">MARQKKPYQRNIDQYNHENQQRVNNPPVGLVTPESDPDGDNKNYSYDPHLDPQLVWAGKAEHTNFEVPTVSLHVHERIDPRSIIEAVRKQNQTQAVQLSLFEIPEENPPIRQAIEFYKHQHNWSNRLVAGDSLLVMNSLLEKEGMAGQVQMIYFDPPYGIKYGSNFQPFVNNRDVKDGKDEDLTQEPEMIKAFRDTWELGIHSYLTYLRDRLLLARELLSESGSVFVQISDENLHHVRELMDEVFGINNFCGQISFKKTGAFSSNLSIPITNMWIDTMGTAEKNKIYVVQTAIKVIQRCLLMTTDPGDLVLDITCLRKGTKILTPSPTLPMNGEGVRELKVPPYTGGFRRGFTGDLGEEKLIPIEEIQPGTLVYSHDQKPHRVLRTIQKQYQGEMIGLTCKNNNTTLWLTADHRVLAKLRPRSLGGNQDWSATPYSHLELRRKLRKEMTPPEQKLWDVLRGKKLEFKFRRQHPIGRYIADFYSRDAHLVVEIDGATHFEPEAIEYDRQRDSFMRSLGLDVLRFTTKEIYENLEGVCLAIESQCRIRTESIEGATWVQAGNLKPGDIVFSALVSPPNPPCTGGVREAVRGGVREAVRGGEIGVEIGVEKISLECVEIAKVENCWSTETVYDLEIEGSHSFITEVCTVHNCGSGTTAYVAEQWGRRWITCDTSRVAITLAKQRLMTATFDYYQLANSQEGVGGGFKYKTVPHITLKSIANNPEIREGMNRIEIEQAINKYADQETLYDQPLLDKSKARITGPFTVEAVPAPTVKPIDDIINPAIPDNSIALLGFDYYNTKTGNIESGSVEKIAVWMLDIDYDGRSIFPRQVFFPMAGEKDAWSRVAKNLKAEIDEDLIESYQGTVSLPFEM</sequence>
<dbReference type="PROSITE" id="PS00092">
    <property type="entry name" value="N6_MTASE"/>
    <property type="match status" value="1"/>
</dbReference>
<organism evidence="8 9">
    <name type="scientific">Planktothrix agardhii</name>
    <name type="common">Oscillatoria agardhii</name>
    <dbReference type="NCBI Taxonomy" id="1160"/>
    <lineage>
        <taxon>Bacteria</taxon>
        <taxon>Bacillati</taxon>
        <taxon>Cyanobacteriota</taxon>
        <taxon>Cyanophyceae</taxon>
        <taxon>Oscillatoriophycideae</taxon>
        <taxon>Oscillatoriales</taxon>
        <taxon>Microcoleaceae</taxon>
        <taxon>Planktothrix</taxon>
    </lineage>
</organism>
<feature type="domain" description="DUF559" evidence="7">
    <location>
        <begin position="440"/>
        <end position="543"/>
    </location>
</feature>
<keyword evidence="2" id="KW-0489">Methyltransferase</keyword>
<dbReference type="GO" id="GO:0032259">
    <property type="term" value="P:methylation"/>
    <property type="evidence" value="ECO:0007669"/>
    <property type="project" value="UniProtKB-KW"/>
</dbReference>
<dbReference type="SUPFAM" id="SSF53335">
    <property type="entry name" value="S-adenosyl-L-methionine-dependent methyltransferases"/>
    <property type="match status" value="2"/>
</dbReference>
<dbReference type="RefSeq" id="WP_254032211.1">
    <property type="nucleotide sequence ID" value="NZ_LR882963.1"/>
</dbReference>
<keyword evidence="4" id="KW-0949">S-adenosyl-L-methionine</keyword>
<dbReference type="PANTHER" id="PTHR38590">
    <property type="entry name" value="BLL0828 PROTEIN"/>
    <property type="match status" value="1"/>
</dbReference>
<evidence type="ECO:0000259" key="7">
    <source>
        <dbReference type="Pfam" id="PF04480"/>
    </source>
</evidence>
<dbReference type="SUPFAM" id="SSF52980">
    <property type="entry name" value="Restriction endonuclease-like"/>
    <property type="match status" value="1"/>
</dbReference>
<dbReference type="InterPro" id="IPR047216">
    <property type="entry name" value="Endonuclease_DUF559_bact"/>
</dbReference>
<evidence type="ECO:0000259" key="6">
    <source>
        <dbReference type="Pfam" id="PF01555"/>
    </source>
</evidence>
<dbReference type="InterPro" id="IPR007569">
    <property type="entry name" value="DUF559"/>
</dbReference>